<dbReference type="Proteomes" id="UP000001194">
    <property type="component" value="Unassembled WGS sequence"/>
</dbReference>
<dbReference type="EMBL" id="DS547094">
    <property type="protein sequence ID" value="EDR12219.1"/>
    <property type="molecule type" value="Genomic_DNA"/>
</dbReference>
<evidence type="ECO:0000313" key="5">
    <source>
        <dbReference type="EMBL" id="EDR12219.1"/>
    </source>
</evidence>
<feature type="compositionally biased region" description="Basic and acidic residues" evidence="3">
    <location>
        <begin position="400"/>
        <end position="409"/>
    </location>
</feature>
<evidence type="ECO:0000259" key="4">
    <source>
        <dbReference type="PROSITE" id="PS51939"/>
    </source>
</evidence>
<dbReference type="InterPro" id="IPR014886">
    <property type="entry name" value="La_xRRM"/>
</dbReference>
<feature type="domain" description="XRRM" evidence="4">
    <location>
        <begin position="434"/>
        <end position="581"/>
    </location>
</feature>
<sequence length="593" mass="65442">MSGPMSSPLTFIPRKLTRPKSSLRPATVSKNAEATSLPTAACPTITAKEKGKDRALDEDERVQHLGRTKTKQTTKFTDEDHASLVCLALSDYALWSDADLRRRIDQGQLQAVALGEESGEGTGNATAIDQDAGYIPLSYLIKHSHVLSPILTGIPETTIIKAIRTYAADFIDVRLSFAAPSSSGWYRDGSGSRPSQGGYEVLRKDWATTCRNASSTNSKSDWKNLTVYMENIPIQYRSIPGICRFTQLLLAHPVASKGMSDHPSPTRVQHVSLPPHHQDNAGDQPVCKGFALVTLQTQEDVEKLVQVWNWDRDDVNDETGEETEIAKEALKFGFRTLPKARWDELKAEYLLYRTQLVDEINKFQDKSDAALGQIVGGTLLSMLSDGEETRPLSVAGKTKRQSEKVAELDKEGEEGSTEHQTGDNGSPVIDQWSPYPYGCLLFAKNVHPETNKTTLRALFSQASKAASCLDNAGDALDYVDFNKGMDTCYLRVSTPAHARLISQHFTQNSTVQDRGLDDSGTSISSMDSGMKPIIIEVVEGKREEVYWQKVPDKVRRQAVEKVILALSGGTGGDGGKEDIERDAGRQRKKRRKR</sequence>
<dbReference type="AlphaFoldDB" id="B0CZV4"/>
<evidence type="ECO:0000256" key="1">
    <source>
        <dbReference type="ARBA" id="ARBA00022884"/>
    </source>
</evidence>
<feature type="region of interest" description="Disordered" evidence="3">
    <location>
        <begin position="567"/>
        <end position="593"/>
    </location>
</feature>
<dbReference type="InterPro" id="IPR012677">
    <property type="entry name" value="Nucleotide-bd_a/b_plait_sf"/>
</dbReference>
<dbReference type="PROSITE" id="PS51939">
    <property type="entry name" value="XRRM"/>
    <property type="match status" value="1"/>
</dbReference>
<dbReference type="Pfam" id="PF19977">
    <property type="entry name" value="xRRM"/>
    <property type="match status" value="1"/>
</dbReference>
<dbReference type="InterPro" id="IPR045537">
    <property type="entry name" value="Lar7_xRRM"/>
</dbReference>
<gene>
    <name evidence="5" type="ORF">LACBIDRAFT_311377</name>
</gene>
<accession>B0CZV4</accession>
<dbReference type="GO" id="GO:1904868">
    <property type="term" value="P:telomerase catalytic core complex assembly"/>
    <property type="evidence" value="ECO:0007669"/>
    <property type="project" value="InterPro"/>
</dbReference>
<dbReference type="GO" id="GO:1990904">
    <property type="term" value="C:ribonucleoprotein complex"/>
    <property type="evidence" value="ECO:0007669"/>
    <property type="project" value="UniProtKB-UniRule"/>
</dbReference>
<dbReference type="KEGG" id="lbc:LACBIDRAFT_311377"/>
<dbReference type="HOGENOM" id="CLU_022035_0_0_1"/>
<dbReference type="Gene3D" id="3.30.70.330">
    <property type="match status" value="1"/>
</dbReference>
<dbReference type="GO" id="GO:0070034">
    <property type="term" value="F:telomerase RNA binding"/>
    <property type="evidence" value="ECO:0007669"/>
    <property type="project" value="InterPro"/>
</dbReference>
<feature type="compositionally biased region" description="Basic and acidic residues" evidence="3">
    <location>
        <begin position="574"/>
        <end position="585"/>
    </location>
</feature>
<evidence type="ECO:0000313" key="6">
    <source>
        <dbReference type="Proteomes" id="UP000001194"/>
    </source>
</evidence>
<dbReference type="GeneID" id="6072255"/>
<keyword evidence="6" id="KW-1185">Reference proteome</keyword>
<dbReference type="STRING" id="486041.B0CZV4"/>
<dbReference type="InParanoid" id="B0CZV4"/>
<protein>
    <submittedName>
        <fullName evidence="5">Predicted protein</fullName>
    </submittedName>
</protein>
<proteinExistence type="predicted"/>
<evidence type="ECO:0000256" key="2">
    <source>
        <dbReference type="PROSITE-ProRule" id="PRU01288"/>
    </source>
</evidence>
<feature type="region of interest" description="Disordered" evidence="3">
    <location>
        <begin position="1"/>
        <end position="35"/>
    </location>
</feature>
<evidence type="ECO:0000256" key="3">
    <source>
        <dbReference type="SAM" id="MobiDB-lite"/>
    </source>
</evidence>
<keyword evidence="1 2" id="KW-0694">RNA-binding</keyword>
<reference evidence="5 6" key="1">
    <citation type="journal article" date="2008" name="Nature">
        <title>The genome of Laccaria bicolor provides insights into mycorrhizal symbiosis.</title>
        <authorList>
            <person name="Martin F."/>
            <person name="Aerts A."/>
            <person name="Ahren D."/>
            <person name="Brun A."/>
            <person name="Danchin E.G.J."/>
            <person name="Duchaussoy F."/>
            <person name="Gibon J."/>
            <person name="Kohler A."/>
            <person name="Lindquist E."/>
            <person name="Pereda V."/>
            <person name="Salamov A."/>
            <person name="Shapiro H.J."/>
            <person name="Wuyts J."/>
            <person name="Blaudez D."/>
            <person name="Buee M."/>
            <person name="Brokstein P."/>
            <person name="Canbaeck B."/>
            <person name="Cohen D."/>
            <person name="Courty P.E."/>
            <person name="Coutinho P.M."/>
            <person name="Delaruelle C."/>
            <person name="Detter J.C."/>
            <person name="Deveau A."/>
            <person name="DiFazio S."/>
            <person name="Duplessis S."/>
            <person name="Fraissinet-Tachet L."/>
            <person name="Lucic E."/>
            <person name="Frey-Klett P."/>
            <person name="Fourrey C."/>
            <person name="Feussner I."/>
            <person name="Gay G."/>
            <person name="Grimwood J."/>
            <person name="Hoegger P.J."/>
            <person name="Jain P."/>
            <person name="Kilaru S."/>
            <person name="Labbe J."/>
            <person name="Lin Y.C."/>
            <person name="Legue V."/>
            <person name="Le Tacon F."/>
            <person name="Marmeisse R."/>
            <person name="Melayah D."/>
            <person name="Montanini B."/>
            <person name="Muratet M."/>
            <person name="Nehls U."/>
            <person name="Niculita-Hirzel H."/>
            <person name="Oudot-Le Secq M.P."/>
            <person name="Peter M."/>
            <person name="Quesneville H."/>
            <person name="Rajashekar B."/>
            <person name="Reich M."/>
            <person name="Rouhier N."/>
            <person name="Schmutz J."/>
            <person name="Yin T."/>
            <person name="Chalot M."/>
            <person name="Henrissat B."/>
            <person name="Kuees U."/>
            <person name="Lucas S."/>
            <person name="Van de Peer Y."/>
            <person name="Podila G.K."/>
            <person name="Polle A."/>
            <person name="Pukkila P.J."/>
            <person name="Richardson P.M."/>
            <person name="Rouze P."/>
            <person name="Sanders I.R."/>
            <person name="Stajich J.E."/>
            <person name="Tunlid A."/>
            <person name="Tuskan G."/>
            <person name="Grigoriev I.V."/>
        </authorList>
    </citation>
    <scope>NUCLEOTIDE SEQUENCE [LARGE SCALE GENOMIC DNA]</scope>
    <source>
        <strain evidence="6">S238N-H82 / ATCC MYA-4686</strain>
    </source>
</reference>
<dbReference type="OrthoDB" id="439993at2759"/>
<feature type="region of interest" description="Disordered" evidence="3">
    <location>
        <begin position="390"/>
        <end position="428"/>
    </location>
</feature>
<organism evidence="6">
    <name type="scientific">Laccaria bicolor (strain S238N-H82 / ATCC MYA-4686)</name>
    <name type="common">Bicoloured deceiver</name>
    <name type="synonym">Laccaria laccata var. bicolor</name>
    <dbReference type="NCBI Taxonomy" id="486041"/>
    <lineage>
        <taxon>Eukaryota</taxon>
        <taxon>Fungi</taxon>
        <taxon>Dikarya</taxon>
        <taxon>Basidiomycota</taxon>
        <taxon>Agaricomycotina</taxon>
        <taxon>Agaricomycetes</taxon>
        <taxon>Agaricomycetidae</taxon>
        <taxon>Agaricales</taxon>
        <taxon>Agaricineae</taxon>
        <taxon>Hydnangiaceae</taxon>
        <taxon>Laccaria</taxon>
    </lineage>
</organism>
<dbReference type="RefSeq" id="XP_001876483.1">
    <property type="nucleotide sequence ID" value="XM_001876448.1"/>
</dbReference>
<name>B0CZV4_LACBS</name>